<dbReference type="PANTHER" id="PTHR11373:SF32">
    <property type="entry name" value="DEOXYGUANOSINETRIPHOSPHATE TRIPHOSPHOHYDROLASE"/>
    <property type="match status" value="1"/>
</dbReference>
<evidence type="ECO:0000256" key="1">
    <source>
        <dbReference type="ARBA" id="ARBA00022801"/>
    </source>
</evidence>
<dbReference type="Gene3D" id="1.10.3210.10">
    <property type="entry name" value="Hypothetical protein af1432"/>
    <property type="match status" value="1"/>
</dbReference>
<dbReference type="InterPro" id="IPR023293">
    <property type="entry name" value="dGTP_triP_hydro_central_sf"/>
</dbReference>
<name>A0A5C1EB29_9RHOO</name>
<sequence length="467" mass="50979">MPLLLPDDAPSNLPQRWLKLLSVQRIGTAGATHRGEPDRTAFQQDYDRIVFSAAFRRMKDKTQVFPLAQSDYVRNRLTHSLEASCVGRSLGTAVGRILVQRHQLQDQLHASDFGAVVASACLAHDIGNPPFGHAGEDAIRDWFCASGLFDKHGLTGAQRADFERYEGNAQGFRLLAQLQSPSNPGGLQLTAAVAASFAKYPCPSWTEQPLTGRSAKKFGYFQADAHFFAEAAEAVGLVARDEAPGAWRRHPLAFLVEAADDICYRVVDFEDAARLGVISYDTAESLLLTVAGGPDRASRLAHIVEPKERIEYLRAKAIGRLVEEAGACFLENEAAIVDGTWDDELLAQSRVKDSLDEIERISYEKIYICRAAMEVEAAGCEVLAGLLECFVTAVEEKAAQLAGGAKPSTRSKVLLTLLPAQFLGPAGRPDEDPYLRLLKVVDFISGMTDSYAVTLYRRLKGIELPGA</sequence>
<dbReference type="NCBIfam" id="NF002205">
    <property type="entry name" value="PRK01096.1"/>
    <property type="match status" value="1"/>
</dbReference>
<proteinExistence type="predicted"/>
<dbReference type="InterPro" id="IPR006261">
    <property type="entry name" value="dGTPase"/>
</dbReference>
<dbReference type="EMBL" id="CP022579">
    <property type="protein sequence ID" value="QEL66140.1"/>
    <property type="molecule type" value="Genomic_DNA"/>
</dbReference>
<dbReference type="InterPro" id="IPR026875">
    <property type="entry name" value="PHydrolase_assoc_dom"/>
</dbReference>
<dbReference type="Gene3D" id="1.10.3550.10">
    <property type="entry name" value="eoxyguanosinetriphosphate triphosphohydrolase domain-like"/>
    <property type="match status" value="1"/>
</dbReference>
<dbReference type="InterPro" id="IPR050135">
    <property type="entry name" value="dGTPase-like"/>
</dbReference>
<dbReference type="NCBIfam" id="TIGR01353">
    <property type="entry name" value="dGTP_triPase"/>
    <property type="match status" value="1"/>
</dbReference>
<protein>
    <submittedName>
        <fullName evidence="3">Deoxyguanosinetriphosphate triphosphohydrolase-like protein</fullName>
    </submittedName>
</protein>
<dbReference type="GO" id="GO:0006203">
    <property type="term" value="P:dGTP catabolic process"/>
    <property type="evidence" value="ECO:0007669"/>
    <property type="project" value="TreeGrafter"/>
</dbReference>
<dbReference type="Proteomes" id="UP000323671">
    <property type="component" value="Chromosome"/>
</dbReference>
<dbReference type="InterPro" id="IPR006674">
    <property type="entry name" value="HD_domain"/>
</dbReference>
<feature type="domain" description="HD/PDEase" evidence="2">
    <location>
        <begin position="72"/>
        <end position="274"/>
    </location>
</feature>
<reference evidence="3 4" key="1">
    <citation type="submission" date="2017-07" db="EMBL/GenBank/DDBJ databases">
        <title>Complete genome sequence of Oryzomicrobium terrae TPP412.</title>
        <authorList>
            <person name="Chiu L.-W."/>
            <person name="Lo K.-J."/>
            <person name="Tsai Y.-M."/>
            <person name="Lin S.-S."/>
            <person name="Kuo C.-H."/>
            <person name="Liu C.-T."/>
        </authorList>
    </citation>
    <scope>NUCLEOTIDE SEQUENCE [LARGE SCALE GENOMIC DNA]</scope>
    <source>
        <strain evidence="3 4">TPP412</strain>
    </source>
</reference>
<dbReference type="Gene3D" id="1.10.3410.10">
    <property type="entry name" value="putative deoxyguanosinetriphosphate triphosphohydrolase like domain"/>
    <property type="match status" value="1"/>
</dbReference>
<gene>
    <name evidence="3" type="primary">dgt</name>
    <name evidence="3" type="ORF">OTERR_26640</name>
</gene>
<dbReference type="KEGG" id="otr:OTERR_26640"/>
<dbReference type="PANTHER" id="PTHR11373">
    <property type="entry name" value="DEOXYNUCLEOSIDE TRIPHOSPHATE TRIPHOSPHOHYDROLASE"/>
    <property type="match status" value="1"/>
</dbReference>
<dbReference type="SUPFAM" id="SSF109604">
    <property type="entry name" value="HD-domain/PDEase-like"/>
    <property type="match status" value="1"/>
</dbReference>
<evidence type="ECO:0000313" key="4">
    <source>
        <dbReference type="Proteomes" id="UP000323671"/>
    </source>
</evidence>
<accession>A0A5C1EB29</accession>
<keyword evidence="4" id="KW-1185">Reference proteome</keyword>
<dbReference type="Pfam" id="PF13286">
    <property type="entry name" value="HD_assoc"/>
    <property type="match status" value="1"/>
</dbReference>
<dbReference type="RefSeq" id="WP_149426102.1">
    <property type="nucleotide sequence ID" value="NZ_CP022579.1"/>
</dbReference>
<keyword evidence="1 3" id="KW-0378">Hydrolase</keyword>
<dbReference type="InterPro" id="IPR003607">
    <property type="entry name" value="HD/PDEase_dom"/>
</dbReference>
<dbReference type="SMART" id="SM00471">
    <property type="entry name" value="HDc"/>
    <property type="match status" value="1"/>
</dbReference>
<organism evidence="3 4">
    <name type="scientific">Oryzomicrobium terrae</name>
    <dbReference type="NCBI Taxonomy" id="1735038"/>
    <lineage>
        <taxon>Bacteria</taxon>
        <taxon>Pseudomonadati</taxon>
        <taxon>Pseudomonadota</taxon>
        <taxon>Betaproteobacteria</taxon>
        <taxon>Rhodocyclales</taxon>
        <taxon>Rhodocyclaceae</taxon>
        <taxon>Oryzomicrobium</taxon>
    </lineage>
</organism>
<dbReference type="InterPro" id="IPR027432">
    <property type="entry name" value="dGTP_triphosphohydrolase_C"/>
</dbReference>
<dbReference type="Pfam" id="PF01966">
    <property type="entry name" value="HD"/>
    <property type="match status" value="1"/>
</dbReference>
<evidence type="ECO:0000313" key="3">
    <source>
        <dbReference type="EMBL" id="QEL66140.1"/>
    </source>
</evidence>
<dbReference type="GO" id="GO:0008832">
    <property type="term" value="F:dGTPase activity"/>
    <property type="evidence" value="ECO:0007669"/>
    <property type="project" value="TreeGrafter"/>
</dbReference>
<dbReference type="AlphaFoldDB" id="A0A5C1EB29"/>
<evidence type="ECO:0000259" key="2">
    <source>
        <dbReference type="SMART" id="SM00471"/>
    </source>
</evidence>